<reference evidence="1" key="1">
    <citation type="submission" date="2019-08" db="EMBL/GenBank/DDBJ databases">
        <authorList>
            <person name="Kucharzyk K."/>
            <person name="Murdoch R.W."/>
            <person name="Higgins S."/>
            <person name="Loffler F."/>
        </authorList>
    </citation>
    <scope>NUCLEOTIDE SEQUENCE</scope>
</reference>
<protein>
    <submittedName>
        <fullName evidence="1">Uncharacterized protein</fullName>
    </submittedName>
</protein>
<organism evidence="1">
    <name type="scientific">bioreactor metagenome</name>
    <dbReference type="NCBI Taxonomy" id="1076179"/>
    <lineage>
        <taxon>unclassified sequences</taxon>
        <taxon>metagenomes</taxon>
        <taxon>ecological metagenomes</taxon>
    </lineage>
</organism>
<evidence type="ECO:0000313" key="1">
    <source>
        <dbReference type="EMBL" id="MPN41947.1"/>
    </source>
</evidence>
<proteinExistence type="predicted"/>
<dbReference type="EMBL" id="VSSQ01099320">
    <property type="protein sequence ID" value="MPN41947.1"/>
    <property type="molecule type" value="Genomic_DNA"/>
</dbReference>
<gene>
    <name evidence="1" type="ORF">SDC9_189502</name>
</gene>
<comment type="caution">
    <text evidence="1">The sequence shown here is derived from an EMBL/GenBank/DDBJ whole genome shotgun (WGS) entry which is preliminary data.</text>
</comment>
<sequence length="120" mass="12355">MAGKGGNVGADAFFKGLLAQIAAHVPGSDAHSGRSLIQVQAQIGAAGVDERADVAFLQLIGRDGLQCGLSQLFGCVGQVAKAQDLRRLNEAIHVFLEPKDRGAIDGVIAADTFKKAGAVM</sequence>
<name>A0A645HSM5_9ZZZZ</name>
<accession>A0A645HSM5</accession>
<dbReference type="AlphaFoldDB" id="A0A645HSM5"/>